<dbReference type="RefSeq" id="WP_204062363.1">
    <property type="nucleotide sequence ID" value="NZ_BOOJ01000008.1"/>
</dbReference>
<organism evidence="7 8">
    <name type="scientific">Planobispora siamensis</name>
    <dbReference type="NCBI Taxonomy" id="936338"/>
    <lineage>
        <taxon>Bacteria</taxon>
        <taxon>Bacillati</taxon>
        <taxon>Actinomycetota</taxon>
        <taxon>Actinomycetes</taxon>
        <taxon>Streptosporangiales</taxon>
        <taxon>Streptosporangiaceae</taxon>
        <taxon>Planobispora</taxon>
    </lineage>
</organism>
<keyword evidence="2" id="KW-0488">Methylation</keyword>
<dbReference type="Pfam" id="PF07963">
    <property type="entry name" value="N_methyl"/>
    <property type="match status" value="1"/>
</dbReference>
<dbReference type="Proteomes" id="UP000619788">
    <property type="component" value="Unassembled WGS sequence"/>
</dbReference>
<dbReference type="PROSITE" id="PS00409">
    <property type="entry name" value="PROKAR_NTER_METHYL"/>
    <property type="match status" value="1"/>
</dbReference>
<evidence type="ECO:0000256" key="4">
    <source>
        <dbReference type="ARBA" id="ARBA00022989"/>
    </source>
</evidence>
<evidence type="ECO:0000313" key="7">
    <source>
        <dbReference type="EMBL" id="GIH89971.1"/>
    </source>
</evidence>
<keyword evidence="3 6" id="KW-0812">Transmembrane</keyword>
<keyword evidence="8" id="KW-1185">Reference proteome</keyword>
<dbReference type="EMBL" id="BOOJ01000008">
    <property type="protein sequence ID" value="GIH89971.1"/>
    <property type="molecule type" value="Genomic_DNA"/>
</dbReference>
<gene>
    <name evidence="7" type="ORF">Psi01_06010</name>
</gene>
<dbReference type="GO" id="GO:0016020">
    <property type="term" value="C:membrane"/>
    <property type="evidence" value="ECO:0007669"/>
    <property type="project" value="UniProtKB-SubCell"/>
</dbReference>
<keyword evidence="5 6" id="KW-0472">Membrane</keyword>
<dbReference type="Gene3D" id="3.30.700.10">
    <property type="entry name" value="Glycoprotein, Type 4 Pilin"/>
    <property type="match status" value="1"/>
</dbReference>
<dbReference type="NCBIfam" id="TIGR02532">
    <property type="entry name" value="IV_pilin_GFxxxE"/>
    <property type="match status" value="1"/>
</dbReference>
<evidence type="ECO:0000256" key="3">
    <source>
        <dbReference type="ARBA" id="ARBA00022692"/>
    </source>
</evidence>
<proteinExistence type="predicted"/>
<comment type="subcellular location">
    <subcellularLocation>
        <location evidence="1">Membrane</location>
        <topology evidence="1">Single-pass membrane protein</topology>
    </subcellularLocation>
</comment>
<keyword evidence="4 6" id="KW-1133">Transmembrane helix</keyword>
<evidence type="ECO:0000256" key="6">
    <source>
        <dbReference type="SAM" id="Phobius"/>
    </source>
</evidence>
<protein>
    <recommendedName>
        <fullName evidence="9">Type IV pilus assembly protein PilA</fullName>
    </recommendedName>
</protein>
<sequence>MKAALQRLQKRAHGDRGFTLIELLVVVVIIGVLVAIAIPVYMNYREGAADKSAQADVRGAITAVESFYTTKGNQYPASATSKTASFPLDSAKPNEERVAISGNTTLSYVKSSDGKSYLICAKNSGGSGAIYKYDSTKGGSVETATGTTVNFSTCAVS</sequence>
<dbReference type="AlphaFoldDB" id="A0A8J3WJL4"/>
<dbReference type="InterPro" id="IPR045584">
    <property type="entry name" value="Pilin-like"/>
</dbReference>
<evidence type="ECO:0000256" key="2">
    <source>
        <dbReference type="ARBA" id="ARBA00022481"/>
    </source>
</evidence>
<dbReference type="PANTHER" id="PTHR30093:SF44">
    <property type="entry name" value="TYPE II SECRETION SYSTEM CORE PROTEIN G"/>
    <property type="match status" value="1"/>
</dbReference>
<dbReference type="InterPro" id="IPR012902">
    <property type="entry name" value="N_methyl_site"/>
</dbReference>
<evidence type="ECO:0000256" key="1">
    <source>
        <dbReference type="ARBA" id="ARBA00004167"/>
    </source>
</evidence>
<evidence type="ECO:0000313" key="8">
    <source>
        <dbReference type="Proteomes" id="UP000619788"/>
    </source>
</evidence>
<dbReference type="PANTHER" id="PTHR30093">
    <property type="entry name" value="GENERAL SECRETION PATHWAY PROTEIN G"/>
    <property type="match status" value="1"/>
</dbReference>
<feature type="transmembrane region" description="Helical" evidence="6">
    <location>
        <begin position="20"/>
        <end position="42"/>
    </location>
</feature>
<evidence type="ECO:0000256" key="5">
    <source>
        <dbReference type="ARBA" id="ARBA00023136"/>
    </source>
</evidence>
<comment type="caution">
    <text evidence="7">The sequence shown here is derived from an EMBL/GenBank/DDBJ whole genome shotgun (WGS) entry which is preliminary data.</text>
</comment>
<evidence type="ECO:0008006" key="9">
    <source>
        <dbReference type="Google" id="ProtNLM"/>
    </source>
</evidence>
<name>A0A8J3WJL4_9ACTN</name>
<reference evidence="7 8" key="1">
    <citation type="submission" date="2021-01" db="EMBL/GenBank/DDBJ databases">
        <title>Whole genome shotgun sequence of Planobispora siamensis NBRC 107568.</title>
        <authorList>
            <person name="Komaki H."/>
            <person name="Tamura T."/>
        </authorList>
    </citation>
    <scope>NUCLEOTIDE SEQUENCE [LARGE SCALE GENOMIC DNA]</scope>
    <source>
        <strain evidence="7 8">NBRC 107568</strain>
    </source>
</reference>
<accession>A0A8J3WJL4</accession>
<dbReference type="SUPFAM" id="SSF54523">
    <property type="entry name" value="Pili subunits"/>
    <property type="match status" value="1"/>
</dbReference>